<evidence type="ECO:0000313" key="2">
    <source>
        <dbReference type="Proteomes" id="UP001165042"/>
    </source>
</evidence>
<gene>
    <name evidence="1" type="ORF">Aglo03_59310</name>
</gene>
<comment type="caution">
    <text evidence="1">The sequence shown here is derived from an EMBL/GenBank/DDBJ whole genome shotgun (WGS) entry which is preliminary data.</text>
</comment>
<dbReference type="Proteomes" id="UP001165042">
    <property type="component" value="Unassembled WGS sequence"/>
</dbReference>
<proteinExistence type="predicted"/>
<name>A0A9W6QS34_9PSEU</name>
<evidence type="ECO:0000313" key="1">
    <source>
        <dbReference type="EMBL" id="GLW95115.1"/>
    </source>
</evidence>
<organism evidence="1 2">
    <name type="scientific">Actinokineospora globicatena</name>
    <dbReference type="NCBI Taxonomy" id="103729"/>
    <lineage>
        <taxon>Bacteria</taxon>
        <taxon>Bacillati</taxon>
        <taxon>Actinomycetota</taxon>
        <taxon>Actinomycetes</taxon>
        <taxon>Pseudonocardiales</taxon>
        <taxon>Pseudonocardiaceae</taxon>
        <taxon>Actinokineospora</taxon>
    </lineage>
</organism>
<dbReference type="AlphaFoldDB" id="A0A9W6QS34"/>
<protein>
    <submittedName>
        <fullName evidence="1">Uncharacterized protein</fullName>
    </submittedName>
</protein>
<accession>A0A9W6QS34</accession>
<dbReference type="EMBL" id="BSSD01000012">
    <property type="protein sequence ID" value="GLW95115.1"/>
    <property type="molecule type" value="Genomic_DNA"/>
</dbReference>
<reference evidence="1" key="1">
    <citation type="submission" date="2023-02" db="EMBL/GenBank/DDBJ databases">
        <title>Actinokineospora globicatena NBRC 15670.</title>
        <authorList>
            <person name="Ichikawa N."/>
            <person name="Sato H."/>
            <person name="Tonouchi N."/>
        </authorList>
    </citation>
    <scope>NUCLEOTIDE SEQUENCE</scope>
    <source>
        <strain evidence="1">NBRC 15670</strain>
    </source>
</reference>
<sequence>MKPCELLPDSTHQALGITGQPKPRQITRVTWCDWRVRKDSAADSYTISVGYYPAPGLKDLRTVTAGV</sequence>
<keyword evidence="2" id="KW-1185">Reference proteome</keyword>